<evidence type="ECO:0000256" key="3">
    <source>
        <dbReference type="ARBA" id="ARBA00022692"/>
    </source>
</evidence>
<feature type="transmembrane region" description="Helical" evidence="8">
    <location>
        <begin position="303"/>
        <end position="324"/>
    </location>
</feature>
<evidence type="ECO:0000313" key="10">
    <source>
        <dbReference type="Proteomes" id="UP000823891"/>
    </source>
</evidence>
<comment type="subcellular location">
    <subcellularLocation>
        <location evidence="1">Cell membrane</location>
        <topology evidence="1">Multi-pass membrane protein</topology>
    </subcellularLocation>
</comment>
<dbReference type="GO" id="GO:0009252">
    <property type="term" value="P:peptidoglycan biosynthetic process"/>
    <property type="evidence" value="ECO:0007669"/>
    <property type="project" value="UniProtKB-KW"/>
</dbReference>
<feature type="transmembrane region" description="Helical" evidence="8">
    <location>
        <begin position="125"/>
        <end position="143"/>
    </location>
</feature>
<keyword evidence="2" id="KW-1003">Cell membrane</keyword>
<dbReference type="Proteomes" id="UP000823891">
    <property type="component" value="Unassembled WGS sequence"/>
</dbReference>
<dbReference type="GO" id="GO:0008360">
    <property type="term" value="P:regulation of cell shape"/>
    <property type="evidence" value="ECO:0007669"/>
    <property type="project" value="UniProtKB-KW"/>
</dbReference>
<evidence type="ECO:0000313" key="9">
    <source>
        <dbReference type="EMBL" id="HJC22995.1"/>
    </source>
</evidence>
<feature type="transmembrane region" description="Helical" evidence="8">
    <location>
        <begin position="241"/>
        <end position="260"/>
    </location>
</feature>
<dbReference type="PIRSF" id="PIRSF038958">
    <property type="entry name" value="PG_synth_SpoVB"/>
    <property type="match status" value="1"/>
</dbReference>
<feature type="transmembrane region" description="Helical" evidence="8">
    <location>
        <begin position="465"/>
        <end position="490"/>
    </location>
</feature>
<evidence type="ECO:0000256" key="8">
    <source>
        <dbReference type="SAM" id="Phobius"/>
    </source>
</evidence>
<protein>
    <submittedName>
        <fullName evidence="9">Polysaccharide biosynthesis protein</fullName>
    </submittedName>
</protein>
<feature type="transmembrane region" description="Helical" evidence="8">
    <location>
        <begin position="377"/>
        <end position="398"/>
    </location>
</feature>
<comment type="caution">
    <text evidence="9">The sequence shown here is derived from an EMBL/GenBank/DDBJ whole genome shotgun (WGS) entry which is preliminary data.</text>
</comment>
<organism evidence="9 10">
    <name type="scientific">Candidatus Eisenbergiella merdavium</name>
    <dbReference type="NCBI Taxonomy" id="2838551"/>
    <lineage>
        <taxon>Bacteria</taxon>
        <taxon>Bacillati</taxon>
        <taxon>Bacillota</taxon>
        <taxon>Clostridia</taxon>
        <taxon>Lachnospirales</taxon>
        <taxon>Lachnospiraceae</taxon>
        <taxon>Eisenbergiella</taxon>
    </lineage>
</organism>
<keyword evidence="7 8" id="KW-0472">Membrane</keyword>
<evidence type="ECO:0000256" key="7">
    <source>
        <dbReference type="ARBA" id="ARBA00023136"/>
    </source>
</evidence>
<feature type="transmembrane region" description="Helical" evidence="8">
    <location>
        <begin position="433"/>
        <end position="453"/>
    </location>
</feature>
<dbReference type="InterPro" id="IPR004268">
    <property type="entry name" value="MurJ"/>
</dbReference>
<dbReference type="PANTHER" id="PTHR30250">
    <property type="entry name" value="PST FAMILY PREDICTED COLANIC ACID TRANSPORTER"/>
    <property type="match status" value="1"/>
</dbReference>
<evidence type="ECO:0000256" key="2">
    <source>
        <dbReference type="ARBA" id="ARBA00022475"/>
    </source>
</evidence>
<dbReference type="Pfam" id="PF03023">
    <property type="entry name" value="MurJ"/>
    <property type="match status" value="1"/>
</dbReference>
<keyword evidence="4" id="KW-0133">Cell shape</keyword>
<dbReference type="InterPro" id="IPR050833">
    <property type="entry name" value="Poly_Biosynth_Transport"/>
</dbReference>
<feature type="transmembrane region" description="Helical" evidence="8">
    <location>
        <begin position="405"/>
        <end position="427"/>
    </location>
</feature>
<keyword evidence="5" id="KW-0573">Peptidoglycan synthesis</keyword>
<dbReference type="InterPro" id="IPR024923">
    <property type="entry name" value="PG_synth_SpoVB"/>
</dbReference>
<feature type="transmembrane region" description="Helical" evidence="8">
    <location>
        <begin position="195"/>
        <end position="220"/>
    </location>
</feature>
<reference evidence="9" key="2">
    <citation type="submission" date="2021-04" db="EMBL/GenBank/DDBJ databases">
        <authorList>
            <person name="Gilroy R."/>
        </authorList>
    </citation>
    <scope>NUCLEOTIDE SEQUENCE</scope>
    <source>
        <strain evidence="9">USAMLcec2-132</strain>
    </source>
</reference>
<name>A0A9D2SPW3_9FIRM</name>
<dbReference type="EMBL" id="DWWS01000018">
    <property type="protein sequence ID" value="HJC22995.1"/>
    <property type="molecule type" value="Genomic_DNA"/>
</dbReference>
<feature type="transmembrane region" description="Helical" evidence="8">
    <location>
        <begin position="97"/>
        <end position="119"/>
    </location>
</feature>
<feature type="transmembrane region" description="Helical" evidence="8">
    <location>
        <begin position="344"/>
        <end position="365"/>
    </location>
</feature>
<gene>
    <name evidence="9" type="ORF">H9761_04740</name>
</gene>
<dbReference type="AlphaFoldDB" id="A0A9D2SPW3"/>
<reference evidence="9" key="1">
    <citation type="journal article" date="2021" name="PeerJ">
        <title>Extensive microbial diversity within the chicken gut microbiome revealed by metagenomics and culture.</title>
        <authorList>
            <person name="Gilroy R."/>
            <person name="Ravi A."/>
            <person name="Getino M."/>
            <person name="Pursley I."/>
            <person name="Horton D.L."/>
            <person name="Alikhan N.F."/>
            <person name="Baker D."/>
            <person name="Gharbi K."/>
            <person name="Hall N."/>
            <person name="Watson M."/>
            <person name="Adriaenssens E.M."/>
            <person name="Foster-Nyarko E."/>
            <person name="Jarju S."/>
            <person name="Secka A."/>
            <person name="Antonio M."/>
            <person name="Oren A."/>
            <person name="Chaudhuri R.R."/>
            <person name="La Ragione R."/>
            <person name="Hildebrand F."/>
            <person name="Pallen M.J."/>
        </authorList>
    </citation>
    <scope>NUCLEOTIDE SEQUENCE</scope>
    <source>
        <strain evidence="9">USAMLcec2-132</strain>
    </source>
</reference>
<feature type="transmembrane region" description="Helical" evidence="8">
    <location>
        <begin position="164"/>
        <end position="183"/>
    </location>
</feature>
<sequence>MESFMANQKKQGSFIMQAGILAAAGIICKIIGILYRSPLAHVIGDEGNGYYSSAYEIYTIILLVSSYSIPSAISKVIAQRLALGQYRNARKIFHCALMYVVVVGGAASILTLLFANVLVGGNSVPVLRIFAPTIFFSGILGVLRGYFQAHGTMIPTSFSQILEQILNAVISILAAFLLMRMVAGKDDTTLAIYGASGSAIGTGAGVLIALLFMLFVLALNRRILAKQERRDRSGELLDTGEVYRIIITMVTPIILSTFIYNCNSSLNLTIYTRIMEYVKGMSEADAYTQYGLFSGKAKQISNIPIALASAMSTAVIPGVSGSFARRDIRETNRKIAAAVRTTMLLSIPSAVGLAVLAKPVVLLLYPQKESVDMVSQLLAGLSVSVVFYAISTISNGVLQGIGKVNLPVINAAAALVLQTAALVLLLLFTDLGLHSLVVATVLYSFLMCILNGISVKRQLGYRQEVVNTFCIPIWASVIMGGAAFGVYYGLYHLLPVNVVCLAAALLVAVLLYFVLVIKMGAVGERDLLSLPKGAFFVHMARKCRLIR</sequence>
<keyword evidence="6 8" id="KW-1133">Transmembrane helix</keyword>
<feature type="transmembrane region" description="Helical" evidence="8">
    <location>
        <begin position="496"/>
        <end position="517"/>
    </location>
</feature>
<keyword evidence="3 8" id="KW-0812">Transmembrane</keyword>
<feature type="transmembrane region" description="Helical" evidence="8">
    <location>
        <begin position="12"/>
        <end position="35"/>
    </location>
</feature>
<evidence type="ECO:0000256" key="1">
    <source>
        <dbReference type="ARBA" id="ARBA00004651"/>
    </source>
</evidence>
<evidence type="ECO:0000256" key="5">
    <source>
        <dbReference type="ARBA" id="ARBA00022984"/>
    </source>
</evidence>
<dbReference type="PANTHER" id="PTHR30250:SF21">
    <property type="entry name" value="LIPID II FLIPPASE MURJ"/>
    <property type="match status" value="1"/>
</dbReference>
<dbReference type="GO" id="GO:0005886">
    <property type="term" value="C:plasma membrane"/>
    <property type="evidence" value="ECO:0007669"/>
    <property type="project" value="UniProtKB-SubCell"/>
</dbReference>
<evidence type="ECO:0000256" key="4">
    <source>
        <dbReference type="ARBA" id="ARBA00022960"/>
    </source>
</evidence>
<feature type="transmembrane region" description="Helical" evidence="8">
    <location>
        <begin position="55"/>
        <end position="77"/>
    </location>
</feature>
<dbReference type="CDD" id="cd13124">
    <property type="entry name" value="MATE_SpoVB_like"/>
    <property type="match status" value="1"/>
</dbReference>
<accession>A0A9D2SPW3</accession>
<evidence type="ECO:0000256" key="6">
    <source>
        <dbReference type="ARBA" id="ARBA00022989"/>
    </source>
</evidence>
<proteinExistence type="predicted"/>